<keyword evidence="3" id="KW-0808">Transferase</keyword>
<evidence type="ECO:0000259" key="2">
    <source>
        <dbReference type="Pfam" id="PF13524"/>
    </source>
</evidence>
<dbReference type="AlphaFoldDB" id="A0AA96LIZ2"/>
<dbReference type="Proteomes" id="UP001305702">
    <property type="component" value="Chromosome"/>
</dbReference>
<evidence type="ECO:0000256" key="1">
    <source>
        <dbReference type="SAM" id="MobiDB-lite"/>
    </source>
</evidence>
<dbReference type="GO" id="GO:0016757">
    <property type="term" value="F:glycosyltransferase activity"/>
    <property type="evidence" value="ECO:0007669"/>
    <property type="project" value="UniProtKB-KW"/>
</dbReference>
<sequence length="382" mass="43438">MGRSKDGSRQVRRAARAHELGLRQGRQAGEEMGRRLARLEAVTGPITPPAVIRSDWRVLYVTSGMEEPYSSLDSAVIDALGGMVRELGVIAPSRETAAEAVRFGPDLVLVLSGIKLPVKQAALMRSLGLRTAVWFTDDPYYTDWTVRIAPQYRHVFTQDLGCVPFYRGLGCEDVRYLPLGMNPKTFHPRRSGARHHTDVCFIGNAFSNRIRLFHKLAPRLEGKRWLISGLWWRRMKGYGKYRDHLRTDGWLSPEETALYYSGARMVINQHRASDDKRINFNRRGVEALSVNPRTFEISGCGVLQLIDRRADLPSCYTPGLEIETYGSAEELGDKIQYYLKHEDERNEMARRALIRTLQEHTYASRLQRLLEAVGGFSDESQP</sequence>
<organism evidence="3 4">
    <name type="scientific">Paenibacillus aurantius</name>
    <dbReference type="NCBI Taxonomy" id="2918900"/>
    <lineage>
        <taxon>Bacteria</taxon>
        <taxon>Bacillati</taxon>
        <taxon>Bacillota</taxon>
        <taxon>Bacilli</taxon>
        <taxon>Bacillales</taxon>
        <taxon>Paenibacillaceae</taxon>
        <taxon>Paenibacillus</taxon>
    </lineage>
</organism>
<evidence type="ECO:0000313" key="4">
    <source>
        <dbReference type="Proteomes" id="UP001305702"/>
    </source>
</evidence>
<dbReference type="KEGG" id="paun:MJA45_07600"/>
<dbReference type="EMBL" id="CP130318">
    <property type="protein sequence ID" value="WNQ12886.1"/>
    <property type="molecule type" value="Genomic_DNA"/>
</dbReference>
<evidence type="ECO:0000313" key="3">
    <source>
        <dbReference type="EMBL" id="WNQ12886.1"/>
    </source>
</evidence>
<keyword evidence="4" id="KW-1185">Reference proteome</keyword>
<dbReference type="RefSeq" id="WP_315606665.1">
    <property type="nucleotide sequence ID" value="NZ_CP130318.1"/>
</dbReference>
<dbReference type="EC" id="2.4.-.-" evidence="3"/>
<gene>
    <name evidence="3" type="ORF">MJA45_07600</name>
</gene>
<keyword evidence="3" id="KW-0328">Glycosyltransferase</keyword>
<name>A0AA96LIZ2_9BACL</name>
<dbReference type="InterPro" id="IPR055259">
    <property type="entry name" value="YkvP/CgeB_Glyco_trans-like"/>
</dbReference>
<protein>
    <submittedName>
        <fullName evidence="3">Glycosyltransferase</fullName>
        <ecNumber evidence="3">2.4.-.-</ecNumber>
    </submittedName>
</protein>
<reference evidence="3 4" key="1">
    <citation type="submission" date="2022-02" db="EMBL/GenBank/DDBJ databases">
        <title>Paenibacillus sp. MBLB1776 Whole Genome Shotgun Sequencing.</title>
        <authorList>
            <person name="Hwang C.Y."/>
            <person name="Cho E.-S."/>
            <person name="Seo M.-J."/>
        </authorList>
    </citation>
    <scope>NUCLEOTIDE SEQUENCE [LARGE SCALE GENOMIC DNA]</scope>
    <source>
        <strain evidence="3 4">MBLB1776</strain>
    </source>
</reference>
<proteinExistence type="predicted"/>
<accession>A0AA96LIZ2</accession>
<dbReference type="Pfam" id="PF13524">
    <property type="entry name" value="Glyco_trans_1_2"/>
    <property type="match status" value="1"/>
</dbReference>
<feature type="region of interest" description="Disordered" evidence="1">
    <location>
        <begin position="1"/>
        <end position="29"/>
    </location>
</feature>
<dbReference type="SUPFAM" id="SSF53756">
    <property type="entry name" value="UDP-Glycosyltransferase/glycogen phosphorylase"/>
    <property type="match status" value="1"/>
</dbReference>
<feature type="domain" description="Spore protein YkvP/CgeB glycosyl transferase-like" evidence="2">
    <location>
        <begin position="211"/>
        <end position="371"/>
    </location>
</feature>